<organism evidence="7 8">
    <name type="scientific">Roseibium aquae</name>
    <dbReference type="NCBI Taxonomy" id="1323746"/>
    <lineage>
        <taxon>Bacteria</taxon>
        <taxon>Pseudomonadati</taxon>
        <taxon>Pseudomonadota</taxon>
        <taxon>Alphaproteobacteria</taxon>
        <taxon>Hyphomicrobiales</taxon>
        <taxon>Stappiaceae</taxon>
        <taxon>Roseibium</taxon>
    </lineage>
</organism>
<comment type="subcellular location">
    <subcellularLocation>
        <location evidence="1">Cell membrane</location>
        <topology evidence="1">Multi-pass membrane protein</topology>
    </subcellularLocation>
</comment>
<feature type="transmembrane region" description="Helical" evidence="6">
    <location>
        <begin position="139"/>
        <end position="163"/>
    </location>
</feature>
<evidence type="ECO:0000256" key="6">
    <source>
        <dbReference type="SAM" id="Phobius"/>
    </source>
</evidence>
<dbReference type="EMBL" id="BMFA01000001">
    <property type="protein sequence ID" value="GGB36404.1"/>
    <property type="molecule type" value="Genomic_DNA"/>
</dbReference>
<sequence>MTTFAAAVFFLLITPGPGVLSTAGVASGFGRAAALRYVAGLFLGTNLVALAVVSGLAAAVFSVPYLREVLFAASAVYLLYLALKIALSGTRVAFIHPERPPGVGGGLTLQMINPKAYAVNTAFFSGFPFFPDSFWIETLVKFAIVNAIWIPVHLLWLSAGILIRRLNLPERVHKAINIAMAVSMLLVVALAVLAQF</sequence>
<dbReference type="AlphaFoldDB" id="A0A916TAQ3"/>
<dbReference type="GO" id="GO:0005886">
    <property type="term" value="C:plasma membrane"/>
    <property type="evidence" value="ECO:0007669"/>
    <property type="project" value="UniProtKB-SubCell"/>
</dbReference>
<reference evidence="7" key="2">
    <citation type="submission" date="2020-09" db="EMBL/GenBank/DDBJ databases">
        <authorList>
            <person name="Sun Q."/>
            <person name="Zhou Y."/>
        </authorList>
    </citation>
    <scope>NUCLEOTIDE SEQUENCE</scope>
    <source>
        <strain evidence="7">CGMCC 1.12426</strain>
    </source>
</reference>
<keyword evidence="4 6" id="KW-1133">Transmembrane helix</keyword>
<name>A0A916TAQ3_9HYPH</name>
<keyword evidence="8" id="KW-1185">Reference proteome</keyword>
<dbReference type="PANTHER" id="PTHR30086:SF20">
    <property type="entry name" value="ARGININE EXPORTER PROTEIN ARGO-RELATED"/>
    <property type="match status" value="1"/>
</dbReference>
<reference evidence="7" key="1">
    <citation type="journal article" date="2014" name="Int. J. Syst. Evol. Microbiol.">
        <title>Complete genome sequence of Corynebacterium casei LMG S-19264T (=DSM 44701T), isolated from a smear-ripened cheese.</title>
        <authorList>
            <consortium name="US DOE Joint Genome Institute (JGI-PGF)"/>
            <person name="Walter F."/>
            <person name="Albersmeier A."/>
            <person name="Kalinowski J."/>
            <person name="Ruckert C."/>
        </authorList>
    </citation>
    <scope>NUCLEOTIDE SEQUENCE</scope>
    <source>
        <strain evidence="7">CGMCC 1.12426</strain>
    </source>
</reference>
<dbReference type="Pfam" id="PF01810">
    <property type="entry name" value="LysE"/>
    <property type="match status" value="1"/>
</dbReference>
<proteinExistence type="predicted"/>
<evidence type="ECO:0000256" key="2">
    <source>
        <dbReference type="ARBA" id="ARBA00022475"/>
    </source>
</evidence>
<feature type="transmembrane region" description="Helical" evidence="6">
    <location>
        <begin position="175"/>
        <end position="194"/>
    </location>
</feature>
<evidence type="ECO:0000313" key="8">
    <source>
        <dbReference type="Proteomes" id="UP000605148"/>
    </source>
</evidence>
<dbReference type="GO" id="GO:0015171">
    <property type="term" value="F:amino acid transmembrane transporter activity"/>
    <property type="evidence" value="ECO:0007669"/>
    <property type="project" value="TreeGrafter"/>
</dbReference>
<evidence type="ECO:0000256" key="4">
    <source>
        <dbReference type="ARBA" id="ARBA00022989"/>
    </source>
</evidence>
<dbReference type="PANTHER" id="PTHR30086">
    <property type="entry name" value="ARGININE EXPORTER PROTEIN ARGO"/>
    <property type="match status" value="1"/>
</dbReference>
<gene>
    <name evidence="7" type="ORF">GCM10011316_05700</name>
</gene>
<feature type="transmembrane region" description="Helical" evidence="6">
    <location>
        <begin position="42"/>
        <end position="62"/>
    </location>
</feature>
<keyword evidence="3 6" id="KW-0812">Transmembrane</keyword>
<evidence type="ECO:0000313" key="7">
    <source>
        <dbReference type="EMBL" id="GGB36404.1"/>
    </source>
</evidence>
<evidence type="ECO:0000256" key="1">
    <source>
        <dbReference type="ARBA" id="ARBA00004651"/>
    </source>
</evidence>
<comment type="caution">
    <text evidence="7">The sequence shown here is derived from an EMBL/GenBank/DDBJ whole genome shotgun (WGS) entry which is preliminary data.</text>
</comment>
<dbReference type="OrthoDB" id="7724143at2"/>
<keyword evidence="5 6" id="KW-0472">Membrane</keyword>
<dbReference type="InterPro" id="IPR001123">
    <property type="entry name" value="LeuE-type"/>
</dbReference>
<dbReference type="Proteomes" id="UP000605148">
    <property type="component" value="Unassembled WGS sequence"/>
</dbReference>
<dbReference type="RefSeq" id="WP_150494228.1">
    <property type="nucleotide sequence ID" value="NZ_BMFA01000001.1"/>
</dbReference>
<feature type="transmembrane region" description="Helical" evidence="6">
    <location>
        <begin position="69"/>
        <end position="87"/>
    </location>
</feature>
<protein>
    <submittedName>
        <fullName evidence="7">Membrane protein</fullName>
    </submittedName>
</protein>
<keyword evidence="2" id="KW-1003">Cell membrane</keyword>
<evidence type="ECO:0000256" key="3">
    <source>
        <dbReference type="ARBA" id="ARBA00022692"/>
    </source>
</evidence>
<evidence type="ECO:0000256" key="5">
    <source>
        <dbReference type="ARBA" id="ARBA00023136"/>
    </source>
</evidence>
<accession>A0A916TAQ3</accession>